<dbReference type="EMBL" id="JAVFWL010000006">
    <property type="protein sequence ID" value="KAK6763066.1"/>
    <property type="molecule type" value="Genomic_DNA"/>
</dbReference>
<dbReference type="Proteomes" id="UP001303046">
    <property type="component" value="Unassembled WGS sequence"/>
</dbReference>
<evidence type="ECO:0000313" key="1">
    <source>
        <dbReference type="EMBL" id="KAK6763066.1"/>
    </source>
</evidence>
<sequence length="70" mass="8172">MFFNEKKTALPLRLTLIDKACSFGFTNTSSRSRNDVYTSGTTPSNYLMKKCIWVRFWQRAVQLDLFAISR</sequence>
<organism evidence="1 2">
    <name type="scientific">Necator americanus</name>
    <name type="common">Human hookworm</name>
    <dbReference type="NCBI Taxonomy" id="51031"/>
    <lineage>
        <taxon>Eukaryota</taxon>
        <taxon>Metazoa</taxon>
        <taxon>Ecdysozoa</taxon>
        <taxon>Nematoda</taxon>
        <taxon>Chromadorea</taxon>
        <taxon>Rhabditida</taxon>
        <taxon>Rhabditina</taxon>
        <taxon>Rhabditomorpha</taxon>
        <taxon>Strongyloidea</taxon>
        <taxon>Ancylostomatidae</taxon>
        <taxon>Bunostominae</taxon>
        <taxon>Necator</taxon>
    </lineage>
</organism>
<protein>
    <submittedName>
        <fullName evidence="1">Uncharacterized protein</fullName>
    </submittedName>
</protein>
<accession>A0ABR1EME6</accession>
<keyword evidence="2" id="KW-1185">Reference proteome</keyword>
<evidence type="ECO:0000313" key="2">
    <source>
        <dbReference type="Proteomes" id="UP001303046"/>
    </source>
</evidence>
<gene>
    <name evidence="1" type="primary">Necator_chrX.g23845</name>
    <name evidence="1" type="ORF">RB195_023680</name>
</gene>
<name>A0ABR1EME6_NECAM</name>
<comment type="caution">
    <text evidence="1">The sequence shown here is derived from an EMBL/GenBank/DDBJ whole genome shotgun (WGS) entry which is preliminary data.</text>
</comment>
<reference evidence="1 2" key="1">
    <citation type="submission" date="2023-08" db="EMBL/GenBank/DDBJ databases">
        <title>A Necator americanus chromosomal reference genome.</title>
        <authorList>
            <person name="Ilik V."/>
            <person name="Petrzelkova K.J."/>
            <person name="Pardy F."/>
            <person name="Fuh T."/>
            <person name="Niatou-Singa F.S."/>
            <person name="Gouil Q."/>
            <person name="Baker L."/>
            <person name="Ritchie M.E."/>
            <person name="Jex A.R."/>
            <person name="Gazzola D."/>
            <person name="Li H."/>
            <person name="Toshio Fujiwara R."/>
            <person name="Zhan B."/>
            <person name="Aroian R.V."/>
            <person name="Pafco B."/>
            <person name="Schwarz E.M."/>
        </authorList>
    </citation>
    <scope>NUCLEOTIDE SEQUENCE [LARGE SCALE GENOMIC DNA]</scope>
    <source>
        <strain evidence="1 2">Aroian</strain>
        <tissue evidence="1">Whole animal</tissue>
    </source>
</reference>
<proteinExistence type="predicted"/>